<name>A0A084G1V5_PSEDA</name>
<dbReference type="SUPFAM" id="SSF48264">
    <property type="entry name" value="Cytochrome P450"/>
    <property type="match status" value="1"/>
</dbReference>
<dbReference type="RefSeq" id="XP_016641116.1">
    <property type="nucleotide sequence ID" value="XM_016789289.1"/>
</dbReference>
<keyword evidence="7" id="KW-0472">Membrane</keyword>
<dbReference type="Proteomes" id="UP000028545">
    <property type="component" value="Unassembled WGS sequence"/>
</dbReference>
<evidence type="ECO:0000256" key="5">
    <source>
        <dbReference type="ARBA" id="ARBA00023033"/>
    </source>
</evidence>
<evidence type="ECO:0000256" key="4">
    <source>
        <dbReference type="ARBA" id="ARBA00023004"/>
    </source>
</evidence>
<evidence type="ECO:0000256" key="3">
    <source>
        <dbReference type="ARBA" id="ARBA00022723"/>
    </source>
</evidence>
<dbReference type="GO" id="GO:0004497">
    <property type="term" value="F:monooxygenase activity"/>
    <property type="evidence" value="ECO:0007669"/>
    <property type="project" value="UniProtKB-KW"/>
</dbReference>
<evidence type="ECO:0000256" key="6">
    <source>
        <dbReference type="PIRSR" id="PIRSR602403-1"/>
    </source>
</evidence>
<evidence type="ECO:0000313" key="9">
    <source>
        <dbReference type="Proteomes" id="UP000028545"/>
    </source>
</evidence>
<proteinExistence type="inferred from homology"/>
<dbReference type="GO" id="GO:0020037">
    <property type="term" value="F:heme binding"/>
    <property type="evidence" value="ECO:0007669"/>
    <property type="project" value="InterPro"/>
</dbReference>
<dbReference type="GeneID" id="27726491"/>
<comment type="similarity">
    <text evidence="2">Belongs to the cytochrome P450 family.</text>
</comment>
<evidence type="ECO:0000256" key="1">
    <source>
        <dbReference type="ARBA" id="ARBA00001971"/>
    </source>
</evidence>
<organism evidence="8 9">
    <name type="scientific">Pseudallescheria apiosperma</name>
    <name type="common">Scedosporium apiospermum</name>
    <dbReference type="NCBI Taxonomy" id="563466"/>
    <lineage>
        <taxon>Eukaryota</taxon>
        <taxon>Fungi</taxon>
        <taxon>Dikarya</taxon>
        <taxon>Ascomycota</taxon>
        <taxon>Pezizomycotina</taxon>
        <taxon>Sordariomycetes</taxon>
        <taxon>Hypocreomycetidae</taxon>
        <taxon>Microascales</taxon>
        <taxon>Microascaceae</taxon>
        <taxon>Scedosporium</taxon>
    </lineage>
</organism>
<dbReference type="Pfam" id="PF00067">
    <property type="entry name" value="p450"/>
    <property type="match status" value="1"/>
</dbReference>
<dbReference type="InterPro" id="IPR001128">
    <property type="entry name" value="Cyt_P450"/>
</dbReference>
<comment type="caution">
    <text evidence="8">The sequence shown here is derived from an EMBL/GenBank/DDBJ whole genome shotgun (WGS) entry which is preliminary data.</text>
</comment>
<dbReference type="PANTHER" id="PTHR47582:SF1">
    <property type="entry name" value="P450, PUTATIVE (EUROFUNG)-RELATED"/>
    <property type="match status" value="1"/>
</dbReference>
<evidence type="ECO:0000256" key="2">
    <source>
        <dbReference type="ARBA" id="ARBA00010617"/>
    </source>
</evidence>
<keyword evidence="5" id="KW-0560">Oxidoreductase</keyword>
<comment type="cofactor">
    <cofactor evidence="1 6">
        <name>heme</name>
        <dbReference type="ChEBI" id="CHEBI:30413"/>
    </cofactor>
</comment>
<dbReference type="AlphaFoldDB" id="A0A084G1V5"/>
<dbReference type="Gene3D" id="1.10.630.10">
    <property type="entry name" value="Cytochrome P450"/>
    <property type="match status" value="1"/>
</dbReference>
<dbReference type="VEuPathDB" id="FungiDB:SAPIO_CDS7419"/>
<dbReference type="GO" id="GO:0016705">
    <property type="term" value="F:oxidoreductase activity, acting on paired donors, with incorporation or reduction of molecular oxygen"/>
    <property type="evidence" value="ECO:0007669"/>
    <property type="project" value="InterPro"/>
</dbReference>
<keyword evidence="3 6" id="KW-0479">Metal-binding</keyword>
<evidence type="ECO:0000256" key="7">
    <source>
        <dbReference type="SAM" id="Phobius"/>
    </source>
</evidence>
<keyword evidence="5" id="KW-0503">Monooxygenase</keyword>
<dbReference type="InterPro" id="IPR036396">
    <property type="entry name" value="Cyt_P450_sf"/>
</dbReference>
<keyword evidence="6" id="KW-0349">Heme</keyword>
<evidence type="ECO:0008006" key="10">
    <source>
        <dbReference type="Google" id="ProtNLM"/>
    </source>
</evidence>
<dbReference type="PRINTS" id="PR00465">
    <property type="entry name" value="EP450IV"/>
</dbReference>
<dbReference type="GO" id="GO:0005506">
    <property type="term" value="F:iron ion binding"/>
    <property type="evidence" value="ECO:0007669"/>
    <property type="project" value="InterPro"/>
</dbReference>
<keyword evidence="7" id="KW-0812">Transmembrane</keyword>
<evidence type="ECO:0000313" key="8">
    <source>
        <dbReference type="EMBL" id="KEZ41317.1"/>
    </source>
</evidence>
<protein>
    <recommendedName>
        <fullName evidence="10">Cytochrome P450</fullName>
    </recommendedName>
</protein>
<dbReference type="KEGG" id="sapo:SAPIO_CDS7419"/>
<keyword evidence="4 6" id="KW-0408">Iron</keyword>
<accession>A0A084G1V5</accession>
<dbReference type="EMBL" id="JOWA01000110">
    <property type="protein sequence ID" value="KEZ41317.1"/>
    <property type="molecule type" value="Genomic_DNA"/>
</dbReference>
<dbReference type="InterPro" id="IPR053007">
    <property type="entry name" value="CYP450_monoxygenase_sec-met"/>
</dbReference>
<feature type="transmembrane region" description="Helical" evidence="7">
    <location>
        <begin position="12"/>
        <end position="29"/>
    </location>
</feature>
<dbReference type="InterPro" id="IPR002403">
    <property type="entry name" value="Cyt_P450_E_grp-IV"/>
</dbReference>
<keyword evidence="9" id="KW-1185">Reference proteome</keyword>
<reference evidence="8 9" key="1">
    <citation type="journal article" date="2014" name="Genome Announc.">
        <title>Draft genome sequence of the pathogenic fungus Scedosporium apiospermum.</title>
        <authorList>
            <person name="Vandeputte P."/>
            <person name="Ghamrawi S."/>
            <person name="Rechenmann M."/>
            <person name="Iltis A."/>
            <person name="Giraud S."/>
            <person name="Fleury M."/>
            <person name="Thornton C."/>
            <person name="Delhaes L."/>
            <person name="Meyer W."/>
            <person name="Papon N."/>
            <person name="Bouchara J.P."/>
        </authorList>
    </citation>
    <scope>NUCLEOTIDE SEQUENCE [LARGE SCALE GENOMIC DNA]</scope>
    <source>
        <strain evidence="8 9">IHEM 14462</strain>
    </source>
</reference>
<dbReference type="PANTHER" id="PTHR47582">
    <property type="entry name" value="P450, PUTATIVE (EUROFUNG)-RELATED"/>
    <property type="match status" value="1"/>
</dbReference>
<dbReference type="OMA" id="SKAMWGL"/>
<dbReference type="OrthoDB" id="1470350at2759"/>
<dbReference type="CDD" id="cd11040">
    <property type="entry name" value="CYP7_CYP8-like"/>
    <property type="match status" value="1"/>
</dbReference>
<feature type="binding site" description="axial binding residue" evidence="6">
    <location>
        <position position="459"/>
    </location>
    <ligand>
        <name>heme</name>
        <dbReference type="ChEBI" id="CHEBI:30413"/>
    </ligand>
    <ligandPart>
        <name>Fe</name>
        <dbReference type="ChEBI" id="CHEBI:18248"/>
    </ligandPart>
</feature>
<dbReference type="HOGENOM" id="CLU_018012_4_2_1"/>
<keyword evidence="7" id="KW-1133">Transmembrane helix</keyword>
<sequence>MVEDLLTLLHNYLVPVSFIVIALVVGKLWRLSSRFQLDPQEPPLVRSKIPYIGHLIGLMQQPHRYLFELHKKTHHPVSTLRMFNGKVYVLNSPYLVQAAFKSKNLSFAPLVAEYVGRMDELSLRARHIYAKEGMHERMMLLFQQQMAGTPLKQMNTIAMEEISSIFRQPTQPQGKTLIEVDSLWVWMRNIMTTVTTSTLLGPGCNPWKKDPSLIQSYWDWEAGDISRRTPLAAIKDRTSHQGRVAIEKALTAYFAQEDFSRSGMHKISRMTQETAAMQKQYDFSASDMAAAYTQVIHASVMNVVPTTFWALVQIFSRPDLLASLREEVIGAIKEENVDSNTGILKVIVEVSRLDSLCPRLVSAFREAHRLATTATLHRRVVEDTYLSDGGDVNGRTYLLKKGVTCMIPTTVSLRSPEAWGGEAAEEFDPERFLSQTSIDPVSNLRKRAYFPFGGGKDLCPGRNFAIAEVMGIMVVLLSGFDILAPDGSTFPLPKVAKPRLTTGTMRPDKTADLRARISRRPGWENVVWSAAVPDV</sequence>
<gene>
    <name evidence="8" type="ORF">SAPIO_CDS7419</name>
</gene>